<evidence type="ECO:0000256" key="15">
    <source>
        <dbReference type="RuleBase" id="RU361134"/>
    </source>
</evidence>
<keyword evidence="16" id="KW-1133">Transmembrane helix</keyword>
<dbReference type="CDD" id="cd11317">
    <property type="entry name" value="AmyAc_bac_euk_AmyA"/>
    <property type="match status" value="1"/>
</dbReference>
<evidence type="ECO:0000256" key="9">
    <source>
        <dbReference type="ARBA" id="ARBA00022837"/>
    </source>
</evidence>
<dbReference type="SUPFAM" id="SSF51011">
    <property type="entry name" value="Glycosyl hydrolase domain"/>
    <property type="match status" value="1"/>
</dbReference>
<dbReference type="SMART" id="SM00642">
    <property type="entry name" value="Aamy"/>
    <property type="match status" value="1"/>
</dbReference>
<evidence type="ECO:0000256" key="1">
    <source>
        <dbReference type="ARBA" id="ARBA00000548"/>
    </source>
</evidence>
<reference evidence="20" key="1">
    <citation type="submission" date="2025-08" db="UniProtKB">
        <authorList>
            <consortium name="RefSeq"/>
        </authorList>
    </citation>
    <scope>IDENTIFICATION</scope>
</reference>
<dbReference type="PRINTS" id="PR00110">
    <property type="entry name" value="ALPHAAMYLASE"/>
</dbReference>
<dbReference type="GO" id="GO:0046872">
    <property type="term" value="F:metal ion binding"/>
    <property type="evidence" value="ECO:0007669"/>
    <property type="project" value="UniProtKB-KW"/>
</dbReference>
<dbReference type="GeneID" id="105363922"/>
<dbReference type="GO" id="GO:0004556">
    <property type="term" value="F:alpha-amylase activity"/>
    <property type="evidence" value="ECO:0007669"/>
    <property type="project" value="UniProtKB-UniRule"/>
</dbReference>
<sequence>MMFNLTLYFVIVNIFINIMTVSVTTNYLNDRTTMVHLFEWKWNDIANECEKFLGPMGYAGVQVSPIQENVIIDSRPWYERYQPISYLWQTRSGNKEEFQSMVFRCNNVGVRIYVDIVLNHMSADHINAIGTGGSRANPSTRHYPMVPYNQTHFHSICQVNDFQNIENVRNCELLGLHDLDQSQEYVREKIIEVLNKLIETGVAGFRIDAAKHMWPEDLAIIYSRIKNLNVLHRFAPNSRPFIFQEVIDYGGEIVSKYQYNKLGAVTEFRYGREISNSLRGRNLLKWFINWGEAWGLLPSTDALVFIDNHDTQRTLGDIPLTYKTSKLYKMAVAFMLAHPYGYPRVMSSFSFNSFEDGPPCDSYHNIISVSINGDKSCDNGWVCEHRWRQIYNMVGFRNFVGSTNLVNWWDNGSNQIAFCRGNRGFVAINANSMDLKQTLHVCLPAGTYCDLISGEAINKTCTGKSINVDTHGKAYIEILNNELDGVLALRGDVKVA</sequence>
<dbReference type="AlphaFoldDB" id="A0AAJ6YL08"/>
<evidence type="ECO:0000259" key="17">
    <source>
        <dbReference type="SMART" id="SM00632"/>
    </source>
</evidence>
<evidence type="ECO:0000256" key="2">
    <source>
        <dbReference type="ARBA" id="ARBA00001913"/>
    </source>
</evidence>
<evidence type="ECO:0000256" key="7">
    <source>
        <dbReference type="ARBA" id="ARBA00022723"/>
    </source>
</evidence>
<feature type="domain" description="Alpha-amylase C-terminal" evidence="17">
    <location>
        <begin position="406"/>
        <end position="494"/>
    </location>
</feature>
<dbReference type="InterPro" id="IPR006046">
    <property type="entry name" value="Alpha_amylase"/>
</dbReference>
<evidence type="ECO:0000313" key="20">
    <source>
        <dbReference type="RefSeq" id="XP_011500032.1"/>
    </source>
</evidence>
<evidence type="ECO:0000256" key="11">
    <source>
        <dbReference type="ARBA" id="ARBA00023214"/>
    </source>
</evidence>
<evidence type="ECO:0000256" key="16">
    <source>
        <dbReference type="SAM" id="Phobius"/>
    </source>
</evidence>
<keyword evidence="16" id="KW-0472">Membrane</keyword>
<keyword evidence="10" id="KW-1015">Disulfide bond</keyword>
<organism evidence="19 20">
    <name type="scientific">Ceratosolen solmsi marchali</name>
    <dbReference type="NCBI Taxonomy" id="326594"/>
    <lineage>
        <taxon>Eukaryota</taxon>
        <taxon>Metazoa</taxon>
        <taxon>Ecdysozoa</taxon>
        <taxon>Arthropoda</taxon>
        <taxon>Hexapoda</taxon>
        <taxon>Insecta</taxon>
        <taxon>Pterygota</taxon>
        <taxon>Neoptera</taxon>
        <taxon>Endopterygota</taxon>
        <taxon>Hymenoptera</taxon>
        <taxon>Apocrita</taxon>
        <taxon>Proctotrupomorpha</taxon>
        <taxon>Chalcidoidea</taxon>
        <taxon>Agaonidae</taxon>
        <taxon>Agaoninae</taxon>
        <taxon>Ceratosolen</taxon>
    </lineage>
</organism>
<dbReference type="SUPFAM" id="SSF51445">
    <property type="entry name" value="(Trans)glycosidases"/>
    <property type="match status" value="1"/>
</dbReference>
<keyword evidence="13 15" id="KW-0326">Glycosidase</keyword>
<feature type="transmembrane region" description="Helical" evidence="16">
    <location>
        <begin position="6"/>
        <end position="28"/>
    </location>
</feature>
<comment type="cofactor">
    <cofactor evidence="3">
        <name>chloride</name>
        <dbReference type="ChEBI" id="CHEBI:17996"/>
    </cofactor>
</comment>
<gene>
    <name evidence="20" type="primary">LOC105363922</name>
</gene>
<comment type="subunit">
    <text evidence="5">Monomer.</text>
</comment>
<keyword evidence="11" id="KW-0868">Chloride</keyword>
<dbReference type="InterPro" id="IPR013780">
    <property type="entry name" value="Glyco_hydro_b"/>
</dbReference>
<dbReference type="Gene3D" id="2.60.40.1180">
    <property type="entry name" value="Golgi alpha-mannosidase II"/>
    <property type="match status" value="1"/>
</dbReference>
<evidence type="ECO:0000256" key="8">
    <source>
        <dbReference type="ARBA" id="ARBA00022801"/>
    </source>
</evidence>
<keyword evidence="16" id="KW-0812">Transmembrane</keyword>
<comment type="cofactor">
    <cofactor evidence="2">
        <name>Ca(2+)</name>
        <dbReference type="ChEBI" id="CHEBI:29108"/>
    </cofactor>
</comment>
<dbReference type="EC" id="3.2.1.1" evidence="6 15"/>
<evidence type="ECO:0000256" key="12">
    <source>
        <dbReference type="ARBA" id="ARBA00023277"/>
    </source>
</evidence>
<comment type="similarity">
    <text evidence="4 14">Belongs to the glycosyl hydrolase 13 family.</text>
</comment>
<dbReference type="Pfam" id="PF02806">
    <property type="entry name" value="Alpha-amylase_C"/>
    <property type="match status" value="1"/>
</dbReference>
<comment type="catalytic activity">
    <reaction evidence="1 15">
        <text>Endohydrolysis of (1-&gt;4)-alpha-D-glucosidic linkages in polysaccharides containing three or more (1-&gt;4)-alpha-linked D-glucose units.</text>
        <dbReference type="EC" id="3.2.1.1"/>
    </reaction>
</comment>
<dbReference type="RefSeq" id="XP_011500032.1">
    <property type="nucleotide sequence ID" value="XM_011501730.1"/>
</dbReference>
<keyword evidence="12 15" id="KW-0119">Carbohydrate metabolism</keyword>
<keyword evidence="7" id="KW-0479">Metal-binding</keyword>
<dbReference type="SMART" id="SM00632">
    <property type="entry name" value="Aamy_C"/>
    <property type="match status" value="1"/>
</dbReference>
<dbReference type="InterPro" id="IPR031319">
    <property type="entry name" value="A-amylase_C"/>
</dbReference>
<evidence type="ECO:0000256" key="6">
    <source>
        <dbReference type="ARBA" id="ARBA00012595"/>
    </source>
</evidence>
<dbReference type="Gene3D" id="3.20.20.80">
    <property type="entry name" value="Glycosidases"/>
    <property type="match status" value="1"/>
</dbReference>
<dbReference type="InterPro" id="IPR006047">
    <property type="entry name" value="GH13_cat_dom"/>
</dbReference>
<dbReference type="InterPro" id="IPR006048">
    <property type="entry name" value="A-amylase/branching_C"/>
</dbReference>
<dbReference type="PANTHER" id="PTHR43447">
    <property type="entry name" value="ALPHA-AMYLASE"/>
    <property type="match status" value="1"/>
</dbReference>
<protein>
    <recommendedName>
        <fullName evidence="6 15">Alpha-amylase</fullName>
        <ecNumber evidence="6 15">3.2.1.1</ecNumber>
    </recommendedName>
</protein>
<evidence type="ECO:0000256" key="5">
    <source>
        <dbReference type="ARBA" id="ARBA00011245"/>
    </source>
</evidence>
<dbReference type="GO" id="GO:0005975">
    <property type="term" value="P:carbohydrate metabolic process"/>
    <property type="evidence" value="ECO:0007669"/>
    <property type="project" value="InterPro"/>
</dbReference>
<evidence type="ECO:0000256" key="13">
    <source>
        <dbReference type="ARBA" id="ARBA00023295"/>
    </source>
</evidence>
<name>A0AAJ6YL08_9HYME</name>
<evidence type="ECO:0000256" key="14">
    <source>
        <dbReference type="RuleBase" id="RU003615"/>
    </source>
</evidence>
<evidence type="ECO:0000256" key="4">
    <source>
        <dbReference type="ARBA" id="ARBA00008061"/>
    </source>
</evidence>
<evidence type="ECO:0000259" key="18">
    <source>
        <dbReference type="SMART" id="SM00642"/>
    </source>
</evidence>
<evidence type="ECO:0000256" key="3">
    <source>
        <dbReference type="ARBA" id="ARBA00001923"/>
    </source>
</evidence>
<proteinExistence type="inferred from homology"/>
<feature type="domain" description="Glycosyl hydrolase family 13 catalytic" evidence="18">
    <location>
        <begin position="32"/>
        <end position="397"/>
    </location>
</feature>
<accession>A0AAJ6YL08</accession>
<evidence type="ECO:0000256" key="10">
    <source>
        <dbReference type="ARBA" id="ARBA00023157"/>
    </source>
</evidence>
<keyword evidence="19" id="KW-1185">Reference proteome</keyword>
<dbReference type="Pfam" id="PF00128">
    <property type="entry name" value="Alpha-amylase"/>
    <property type="match status" value="1"/>
</dbReference>
<dbReference type="InterPro" id="IPR017853">
    <property type="entry name" value="GH"/>
</dbReference>
<dbReference type="Proteomes" id="UP000695007">
    <property type="component" value="Unplaced"/>
</dbReference>
<evidence type="ECO:0000313" key="19">
    <source>
        <dbReference type="Proteomes" id="UP000695007"/>
    </source>
</evidence>
<keyword evidence="9" id="KW-0106">Calcium</keyword>
<keyword evidence="8 15" id="KW-0378">Hydrolase</keyword>
<dbReference type="KEGG" id="csol:105363922"/>